<organism evidence="1 2">
    <name type="scientific">Cryptosporidium canis</name>
    <dbReference type="NCBI Taxonomy" id="195482"/>
    <lineage>
        <taxon>Eukaryota</taxon>
        <taxon>Sar</taxon>
        <taxon>Alveolata</taxon>
        <taxon>Apicomplexa</taxon>
        <taxon>Conoidasida</taxon>
        <taxon>Coccidia</taxon>
        <taxon>Eucoccidiorida</taxon>
        <taxon>Eimeriorina</taxon>
        <taxon>Cryptosporidiidae</taxon>
        <taxon>Cryptosporidium</taxon>
    </lineage>
</organism>
<evidence type="ECO:0000313" key="1">
    <source>
        <dbReference type="EMBL" id="KAJ1609143.1"/>
    </source>
</evidence>
<gene>
    <name evidence="1" type="ORF">OJ252_2277</name>
</gene>
<dbReference type="Proteomes" id="UP001071777">
    <property type="component" value="Unassembled WGS sequence"/>
</dbReference>
<evidence type="ECO:0000313" key="2">
    <source>
        <dbReference type="Proteomes" id="UP001071777"/>
    </source>
</evidence>
<sequence length="437" mass="48004">MVEELGRSAIVGDAREGARVEVVLDAESDESVLCLEGLGVPAPLRVADRAVLERPVPDTLGRVRGRGRLGDGRGGGRLVGGVHRPVRLAVVQLGGPRVLRGRTVARDRPAAAKAQTLRYRRRFQVERLVHVRDALPAQDVVADALDRLAGPLVALLANVREQVFPEHLEHQAPEALVQVLQRGTSVKLVGAQQPVRVQRVLDVSLEGDLASPLLEYLHHGDAVPDDVGPQLGELPAALQQVVQPLHHALVAVRDLDTGVHDARQRRNEHHGRAVGVIPVPDAHLAKLVLASRTRGRKREVPDIPRQNANQVPYVVDVSVVHGIHPVHVSQQYVFENQVVPLGLGPVLLGLLLEHPANLPYQQLVVQVAGPSVVPRLHLNSLGELDNLHPRLGDSHIWLGRHLTLRWQRGRQGFVNIRTCCRPCRTAAGRELWWYLRD</sequence>
<accession>A0ABQ8P5M3</accession>
<comment type="caution">
    <text evidence="1">The sequence shown here is derived from an EMBL/GenBank/DDBJ whole genome shotgun (WGS) entry which is preliminary data.</text>
</comment>
<reference evidence="1" key="1">
    <citation type="submission" date="2022-10" db="EMBL/GenBank/DDBJ databases">
        <title>Adaptive evolution leads to modifications in subtelomeric GC content in a zoonotic Cryptosporidium species.</title>
        <authorList>
            <person name="Li J."/>
            <person name="Feng Y."/>
            <person name="Xiao L."/>
        </authorList>
    </citation>
    <scope>NUCLEOTIDE SEQUENCE</scope>
    <source>
        <strain evidence="1">25894</strain>
    </source>
</reference>
<keyword evidence="2" id="KW-1185">Reference proteome</keyword>
<proteinExistence type="predicted"/>
<protein>
    <submittedName>
        <fullName evidence="1">Uncharacterized protein</fullName>
    </submittedName>
</protein>
<dbReference type="EMBL" id="JAPCXB010000085">
    <property type="protein sequence ID" value="KAJ1609143.1"/>
    <property type="molecule type" value="Genomic_DNA"/>
</dbReference>
<name>A0ABQ8P5M3_9CRYT</name>